<dbReference type="EMBL" id="SIXH01000035">
    <property type="protein sequence ID" value="TBO60537.1"/>
    <property type="molecule type" value="Genomic_DNA"/>
</dbReference>
<comment type="caution">
    <text evidence="2">The sequence shown here is derived from an EMBL/GenBank/DDBJ whole genome shotgun (WGS) entry which is preliminary data.</text>
</comment>
<dbReference type="PANTHER" id="PTHR43135">
    <property type="entry name" value="ALPHA-D-RIBOSE 1-METHYLPHOSPHONATE 5-TRIPHOSPHATE DIPHOSPHATASE"/>
    <property type="match status" value="1"/>
</dbReference>
<evidence type="ECO:0000313" key="3">
    <source>
        <dbReference type="Proteomes" id="UP000292452"/>
    </source>
</evidence>
<dbReference type="SUPFAM" id="SSF51338">
    <property type="entry name" value="Composite domain of metallo-dependent hydrolases"/>
    <property type="match status" value="1"/>
</dbReference>
<dbReference type="SUPFAM" id="SSF51556">
    <property type="entry name" value="Metallo-dependent hydrolases"/>
    <property type="match status" value="1"/>
</dbReference>
<protein>
    <recommendedName>
        <fullName evidence="1">Amidohydrolase-related domain-containing protein</fullName>
    </recommendedName>
</protein>
<dbReference type="Gene3D" id="1.20.58.520">
    <property type="entry name" value="Amidohydrolase"/>
    <property type="match status" value="1"/>
</dbReference>
<proteinExistence type="predicted"/>
<dbReference type="Pfam" id="PF01979">
    <property type="entry name" value="Amidohydro_1"/>
    <property type="match status" value="1"/>
</dbReference>
<evidence type="ECO:0000313" key="2">
    <source>
        <dbReference type="EMBL" id="TBO60537.1"/>
    </source>
</evidence>
<dbReference type="PANTHER" id="PTHR43135:SF3">
    <property type="entry name" value="ALPHA-D-RIBOSE 1-METHYLPHOSPHONATE 5-TRIPHOSPHATE DIPHOSPHATASE"/>
    <property type="match status" value="1"/>
</dbReference>
<dbReference type="Proteomes" id="UP000292452">
    <property type="component" value="Unassembled WGS sequence"/>
</dbReference>
<dbReference type="GO" id="GO:0016810">
    <property type="term" value="F:hydrolase activity, acting on carbon-nitrogen (but not peptide) bonds"/>
    <property type="evidence" value="ECO:0007669"/>
    <property type="project" value="InterPro"/>
</dbReference>
<reference evidence="2 3" key="1">
    <citation type="submission" date="2019-02" db="EMBL/GenBank/DDBJ databases">
        <title>Draft Genome Sequence of Streptomyces sp. AM-2504, identified by 16S rRNA comparative analysis as a Streptomyces Kasugaensis strain.</title>
        <authorList>
            <person name="Napolioni V."/>
            <person name="Giuliodori A.M."/>
            <person name="Spurio R."/>
            <person name="Fabbretti A."/>
        </authorList>
    </citation>
    <scope>NUCLEOTIDE SEQUENCE [LARGE SCALE GENOMIC DNA]</scope>
    <source>
        <strain evidence="2 3">AM-2504</strain>
    </source>
</reference>
<accession>A0A4Q9HYZ2</accession>
<dbReference type="InterPro" id="IPR051781">
    <property type="entry name" value="Metallo-dep_Hydrolase"/>
</dbReference>
<dbReference type="Gene3D" id="3.40.50.10910">
    <property type="entry name" value="Amidohydrolase"/>
    <property type="match status" value="1"/>
</dbReference>
<dbReference type="AlphaFoldDB" id="A0A4Q9HYZ2"/>
<dbReference type="Gene3D" id="2.30.40.10">
    <property type="entry name" value="Urease, subunit C, domain 1"/>
    <property type="match status" value="1"/>
</dbReference>
<feature type="domain" description="Amidohydrolase-related" evidence="1">
    <location>
        <begin position="113"/>
        <end position="454"/>
    </location>
</feature>
<dbReference type="Gene3D" id="3.30.110.90">
    <property type="entry name" value="Amidohydrolase"/>
    <property type="match status" value="1"/>
</dbReference>
<dbReference type="InterPro" id="IPR006680">
    <property type="entry name" value="Amidohydro-rel"/>
</dbReference>
<sequence length="476" mass="49460">MRRANAARYRVLGVCIRRCRYPIDGRASMSHTADASADDFVNPVSPIGPDSPPAGGPGALALVGCTVVDGAGSPPLRQGVIVVEAGRITALGPAGSVRIPDAARILRCDGQTALPGLIDSHTHIDRDVPAVLGVLLKDGVTSVGNTGCGPDMVPQLHRAGAHPAAARVFTSGPALTAPGGYPGTRGDGTVARGVTSATEAEAAVDELVALGADFIKLAQEPFDFNFRSPGHLPVLGPGPVAAAARRAKAHGLPVRSHVHNVTQLDIALDAGVTSVEHMLFPLPPEADYHELYRDGALGTAALPDLCRRLHRMVESGVYLVPTIGNELINIRDGLPDFPEDGLRAIEELMVTVLSQYLEAGGRVALGSDWVGRPGVPAGMPRQELRYLLAAGMTPLQVVEASTRNAALLCGQGRTLGVLEPGRCADLIVVDGDPLRPDAALDGIRARTVVKDGQLVSLTDAGSPAPLRHPVPADPPR</sequence>
<dbReference type="InterPro" id="IPR032466">
    <property type="entry name" value="Metal_Hydrolase"/>
</dbReference>
<dbReference type="InterPro" id="IPR011059">
    <property type="entry name" value="Metal-dep_hydrolase_composite"/>
</dbReference>
<evidence type="ECO:0000259" key="1">
    <source>
        <dbReference type="Pfam" id="PF01979"/>
    </source>
</evidence>
<gene>
    <name evidence="2" type="ORF">EYS09_06195</name>
</gene>
<keyword evidence="3" id="KW-1185">Reference proteome</keyword>
<organism evidence="2 3">
    <name type="scientific">Streptomyces kasugaensis</name>
    <dbReference type="NCBI Taxonomy" id="1946"/>
    <lineage>
        <taxon>Bacteria</taxon>
        <taxon>Bacillati</taxon>
        <taxon>Actinomycetota</taxon>
        <taxon>Actinomycetes</taxon>
        <taxon>Kitasatosporales</taxon>
        <taxon>Streptomycetaceae</taxon>
        <taxon>Streptomyces</taxon>
    </lineage>
</organism>
<name>A0A4Q9HYZ2_STRKA</name>